<evidence type="ECO:0000313" key="2">
    <source>
        <dbReference type="Proteomes" id="UP000193642"/>
    </source>
</evidence>
<comment type="caution">
    <text evidence="1">The sequence shown here is derived from an EMBL/GenBank/DDBJ whole genome shotgun (WGS) entry which is preliminary data.</text>
</comment>
<accession>A0A1Y2C8G8</accession>
<sequence>MVRSVCAGGYLETLKVLMEDERVLGRREELIVECLMELSRSAIRHDILAYLQSLKAEEKSEHRVEQVETSLKVVRTFSTNQFPISLLFTSLIAIFVLI</sequence>
<evidence type="ECO:0000313" key="1">
    <source>
        <dbReference type="EMBL" id="ORY43330.1"/>
    </source>
</evidence>
<gene>
    <name evidence="1" type="ORF">BCR33DRAFT_717558</name>
</gene>
<dbReference type="AlphaFoldDB" id="A0A1Y2C8G8"/>
<keyword evidence="2" id="KW-1185">Reference proteome</keyword>
<protein>
    <submittedName>
        <fullName evidence="1">Uncharacterized protein</fullName>
    </submittedName>
</protein>
<dbReference type="EMBL" id="MCGO01000025">
    <property type="protein sequence ID" value="ORY43330.1"/>
    <property type="molecule type" value="Genomic_DNA"/>
</dbReference>
<reference evidence="1 2" key="1">
    <citation type="submission" date="2016-07" db="EMBL/GenBank/DDBJ databases">
        <title>Pervasive Adenine N6-methylation of Active Genes in Fungi.</title>
        <authorList>
            <consortium name="DOE Joint Genome Institute"/>
            <person name="Mondo S.J."/>
            <person name="Dannebaum R.O."/>
            <person name="Kuo R.C."/>
            <person name="Labutti K."/>
            <person name="Haridas S."/>
            <person name="Kuo A."/>
            <person name="Salamov A."/>
            <person name="Ahrendt S.R."/>
            <person name="Lipzen A."/>
            <person name="Sullivan W."/>
            <person name="Andreopoulos W.B."/>
            <person name="Clum A."/>
            <person name="Lindquist E."/>
            <person name="Daum C."/>
            <person name="Ramamoorthy G.K."/>
            <person name="Gryganskyi A."/>
            <person name="Culley D."/>
            <person name="Magnuson J.K."/>
            <person name="James T.Y."/>
            <person name="O'Malley M.A."/>
            <person name="Stajich J.E."/>
            <person name="Spatafora J.W."/>
            <person name="Visel A."/>
            <person name="Grigoriev I.V."/>
        </authorList>
    </citation>
    <scope>NUCLEOTIDE SEQUENCE [LARGE SCALE GENOMIC DNA]</scope>
    <source>
        <strain evidence="1 2">JEL800</strain>
    </source>
</reference>
<dbReference type="Proteomes" id="UP000193642">
    <property type="component" value="Unassembled WGS sequence"/>
</dbReference>
<name>A0A1Y2C8G8_9FUNG</name>
<organism evidence="1 2">
    <name type="scientific">Rhizoclosmatium globosum</name>
    <dbReference type="NCBI Taxonomy" id="329046"/>
    <lineage>
        <taxon>Eukaryota</taxon>
        <taxon>Fungi</taxon>
        <taxon>Fungi incertae sedis</taxon>
        <taxon>Chytridiomycota</taxon>
        <taxon>Chytridiomycota incertae sedis</taxon>
        <taxon>Chytridiomycetes</taxon>
        <taxon>Chytridiales</taxon>
        <taxon>Chytriomycetaceae</taxon>
        <taxon>Rhizoclosmatium</taxon>
    </lineage>
</organism>
<proteinExistence type="predicted"/>